<comment type="caution">
    <text evidence="1">The sequence shown here is derived from an EMBL/GenBank/DDBJ whole genome shotgun (WGS) entry which is preliminary data.</text>
</comment>
<dbReference type="EMBL" id="LAZR01048750">
    <property type="protein sequence ID" value="KKK91217.1"/>
    <property type="molecule type" value="Genomic_DNA"/>
</dbReference>
<accession>A0A0F8ZBM5</accession>
<protein>
    <submittedName>
        <fullName evidence="1">Uncharacterized protein</fullName>
    </submittedName>
</protein>
<dbReference type="AlphaFoldDB" id="A0A0F8ZBM5"/>
<reference evidence="1" key="1">
    <citation type="journal article" date="2015" name="Nature">
        <title>Complex archaea that bridge the gap between prokaryotes and eukaryotes.</title>
        <authorList>
            <person name="Spang A."/>
            <person name="Saw J.H."/>
            <person name="Jorgensen S.L."/>
            <person name="Zaremba-Niedzwiedzka K."/>
            <person name="Martijn J."/>
            <person name="Lind A.E."/>
            <person name="van Eijk R."/>
            <person name="Schleper C."/>
            <person name="Guy L."/>
            <person name="Ettema T.J."/>
        </authorList>
    </citation>
    <scope>NUCLEOTIDE SEQUENCE</scope>
</reference>
<sequence>MNKEKRKEILNRGLPNIKWEGEPMLGAWYTEEEIEKLAKGWIEHGDSYEVQLGVVFINYLEG</sequence>
<evidence type="ECO:0000313" key="1">
    <source>
        <dbReference type="EMBL" id="KKK91217.1"/>
    </source>
</evidence>
<gene>
    <name evidence="1" type="ORF">LCGC14_2715180</name>
</gene>
<proteinExistence type="predicted"/>
<name>A0A0F8ZBM5_9ZZZZ</name>
<organism evidence="1">
    <name type="scientific">marine sediment metagenome</name>
    <dbReference type="NCBI Taxonomy" id="412755"/>
    <lineage>
        <taxon>unclassified sequences</taxon>
        <taxon>metagenomes</taxon>
        <taxon>ecological metagenomes</taxon>
    </lineage>
</organism>